<comment type="caution">
    <text evidence="1">The sequence shown here is derived from an EMBL/GenBank/DDBJ whole genome shotgun (WGS) entry which is preliminary data.</text>
</comment>
<dbReference type="Proteomes" id="UP000782519">
    <property type="component" value="Unassembled WGS sequence"/>
</dbReference>
<protein>
    <recommendedName>
        <fullName evidence="3">DUF1998 domain-containing protein</fullName>
    </recommendedName>
</protein>
<accession>A0A933S2B7</accession>
<evidence type="ECO:0000313" key="2">
    <source>
        <dbReference type="Proteomes" id="UP000782519"/>
    </source>
</evidence>
<evidence type="ECO:0008006" key="3">
    <source>
        <dbReference type="Google" id="ProtNLM"/>
    </source>
</evidence>
<organism evidence="1 2">
    <name type="scientific">Rhodopseudomonas palustris</name>
    <dbReference type="NCBI Taxonomy" id="1076"/>
    <lineage>
        <taxon>Bacteria</taxon>
        <taxon>Pseudomonadati</taxon>
        <taxon>Pseudomonadota</taxon>
        <taxon>Alphaproteobacteria</taxon>
        <taxon>Hyphomicrobiales</taxon>
        <taxon>Nitrobacteraceae</taxon>
        <taxon>Rhodopseudomonas</taxon>
    </lineage>
</organism>
<gene>
    <name evidence="1" type="ORF">HZA66_17575</name>
</gene>
<dbReference type="AlphaFoldDB" id="A0A933S2B7"/>
<name>A0A933S2B7_RHOPL</name>
<reference evidence="1" key="1">
    <citation type="submission" date="2020-07" db="EMBL/GenBank/DDBJ databases">
        <title>Huge and variable diversity of episymbiotic CPR bacteria and DPANN archaea in groundwater ecosystems.</title>
        <authorList>
            <person name="He C.Y."/>
            <person name="Keren R."/>
            <person name="Whittaker M."/>
            <person name="Farag I.F."/>
            <person name="Doudna J."/>
            <person name="Cate J.H.D."/>
            <person name="Banfield J.F."/>
        </authorList>
    </citation>
    <scope>NUCLEOTIDE SEQUENCE</scope>
    <source>
        <strain evidence="1">NC_groundwater_1818_Pr3_B-0.1um_66_35</strain>
    </source>
</reference>
<sequence>MTNAPTMQRSRTQLASAYAPNSLFTFEGGQGACMAVSFSGNRLADDELRTVNRRLIGEQIQEYFEAWAVRATRGIGLLHPVPIDLAVDGRVLRDEAVIVPPGNLVFQVPDRVGYVPFPLAFACGRCGLHRQCDQVERLPTEVERFRAACPSGSDQCVNDWQQIDVVMTHWSGEVEPISPAYRYWSNGGEIHTIRRCASCDSERFYLRRPPGPFSGWHFECVACHTPRQLLQRDRWTLQTLGPLTMQAAPNDHAVFAEINMEPISYRASAVHYTHGDRLLVFNEDRYLQLLAGAREGELAAFLATHFGYPAAELSDEEKQSLLREAGRELEWTNYDQLRQIVRMFQSNPNSTQAMVDAQLSAIAARDAEWNATVLAQHRRTEPGILQACATRPEFVRRFDPIRMAVEHRTLAEEKLHGGQLADGKQISVDVTVLDEFLFPDGVASEEQRDRIRAASRRRLDLLGVAEMRLIRDVQICEYTFGYTRTSATPTVKRDKAGQGEMPVRLRLFDRVIVSETLRHPVLCLMQSNEGFYVKLDEATVLRWLAANGIPLAPAPDGVRLGGRLIQEFARINDDDDVRFSRFLDEYRKEGTVPRNAYPFVYTLLHTMAHHLIEVSASMSGLDLGSFGEHIFAPDLAFLVYRRGMTMDLGNLSSMWRERGDEVAGNEVLDKMVDPTSLRCGSESICNHRGGACPDCILIPENACLTRNELLSRSVLVGRGRPRWDGGSVPLQGYYEVSRQA</sequence>
<dbReference type="EMBL" id="JACRJB010000052">
    <property type="protein sequence ID" value="MBI5131252.1"/>
    <property type="molecule type" value="Genomic_DNA"/>
</dbReference>
<evidence type="ECO:0000313" key="1">
    <source>
        <dbReference type="EMBL" id="MBI5131252.1"/>
    </source>
</evidence>
<proteinExistence type="predicted"/>